<gene>
    <name evidence="2" type="ORF">QQF64_010235</name>
</gene>
<reference evidence="2 3" key="1">
    <citation type="submission" date="2023-09" db="EMBL/GenBank/DDBJ databases">
        <authorList>
            <person name="Wang M."/>
        </authorList>
    </citation>
    <scope>NUCLEOTIDE SEQUENCE [LARGE SCALE GENOMIC DNA]</scope>
    <source>
        <strain evidence="2">GT-2023</strain>
        <tissue evidence="2">Liver</tissue>
    </source>
</reference>
<dbReference type="EMBL" id="JAYMGO010000016">
    <property type="protein sequence ID" value="KAL1259658.1"/>
    <property type="molecule type" value="Genomic_DNA"/>
</dbReference>
<organism evidence="2 3">
    <name type="scientific">Cirrhinus molitorella</name>
    <name type="common">mud carp</name>
    <dbReference type="NCBI Taxonomy" id="172907"/>
    <lineage>
        <taxon>Eukaryota</taxon>
        <taxon>Metazoa</taxon>
        <taxon>Chordata</taxon>
        <taxon>Craniata</taxon>
        <taxon>Vertebrata</taxon>
        <taxon>Euteleostomi</taxon>
        <taxon>Actinopterygii</taxon>
        <taxon>Neopterygii</taxon>
        <taxon>Teleostei</taxon>
        <taxon>Ostariophysi</taxon>
        <taxon>Cypriniformes</taxon>
        <taxon>Cyprinidae</taxon>
        <taxon>Labeoninae</taxon>
        <taxon>Labeonini</taxon>
        <taxon>Cirrhinus</taxon>
    </lineage>
</organism>
<accession>A0ABR3M3F4</accession>
<proteinExistence type="predicted"/>
<feature type="compositionally biased region" description="Polar residues" evidence="1">
    <location>
        <begin position="62"/>
        <end position="72"/>
    </location>
</feature>
<sequence length="93" mass="10218">MGSPQEAFPFIVSLYTGHKESPGSARTPACALSLSIKFILLSLFDFTTMTLYLPVRHSSPFFPSTTPNTQPHTVPRAPAYHLRNRGGNMGKSH</sequence>
<keyword evidence="3" id="KW-1185">Reference proteome</keyword>
<evidence type="ECO:0000313" key="2">
    <source>
        <dbReference type="EMBL" id="KAL1259658.1"/>
    </source>
</evidence>
<protein>
    <submittedName>
        <fullName evidence="2">Uncharacterized protein</fullName>
    </submittedName>
</protein>
<feature type="region of interest" description="Disordered" evidence="1">
    <location>
        <begin position="62"/>
        <end position="93"/>
    </location>
</feature>
<evidence type="ECO:0000313" key="3">
    <source>
        <dbReference type="Proteomes" id="UP001558613"/>
    </source>
</evidence>
<evidence type="ECO:0000256" key="1">
    <source>
        <dbReference type="SAM" id="MobiDB-lite"/>
    </source>
</evidence>
<dbReference type="Proteomes" id="UP001558613">
    <property type="component" value="Unassembled WGS sequence"/>
</dbReference>
<comment type="caution">
    <text evidence="2">The sequence shown here is derived from an EMBL/GenBank/DDBJ whole genome shotgun (WGS) entry which is preliminary data.</text>
</comment>
<name>A0ABR3M3F4_9TELE</name>